<protein>
    <submittedName>
        <fullName evidence="2">Uncharacterized protein</fullName>
    </submittedName>
</protein>
<name>A0A0C9T6B5_PAXIN</name>
<dbReference type="EMBL" id="KN819384">
    <property type="protein sequence ID" value="KIJ11245.1"/>
    <property type="molecule type" value="Genomic_DNA"/>
</dbReference>
<feature type="compositionally biased region" description="Low complexity" evidence="1">
    <location>
        <begin position="85"/>
        <end position="99"/>
    </location>
</feature>
<dbReference type="HOGENOM" id="CLU_052699_0_0_1"/>
<dbReference type="OrthoDB" id="2703845at2759"/>
<feature type="region of interest" description="Disordered" evidence="1">
    <location>
        <begin position="46"/>
        <end position="109"/>
    </location>
</feature>
<proteinExistence type="predicted"/>
<feature type="compositionally biased region" description="Basic and acidic residues" evidence="1">
    <location>
        <begin position="258"/>
        <end position="267"/>
    </location>
</feature>
<reference evidence="2 3" key="1">
    <citation type="submission" date="2014-06" db="EMBL/GenBank/DDBJ databases">
        <authorList>
            <consortium name="DOE Joint Genome Institute"/>
            <person name="Kuo A."/>
            <person name="Kohler A."/>
            <person name="Nagy L.G."/>
            <person name="Floudas D."/>
            <person name="Copeland A."/>
            <person name="Barry K.W."/>
            <person name="Cichocki N."/>
            <person name="Veneault-Fourrey C."/>
            <person name="LaButti K."/>
            <person name="Lindquist E.A."/>
            <person name="Lipzen A."/>
            <person name="Lundell T."/>
            <person name="Morin E."/>
            <person name="Murat C."/>
            <person name="Sun H."/>
            <person name="Tunlid A."/>
            <person name="Henrissat B."/>
            <person name="Grigoriev I.V."/>
            <person name="Hibbett D.S."/>
            <person name="Martin F."/>
            <person name="Nordberg H.P."/>
            <person name="Cantor M.N."/>
            <person name="Hua S.X."/>
        </authorList>
    </citation>
    <scope>NUCLEOTIDE SEQUENCE [LARGE SCALE GENOMIC DNA]</scope>
    <source>
        <strain evidence="2 3">ATCC 200175</strain>
    </source>
</reference>
<evidence type="ECO:0000313" key="3">
    <source>
        <dbReference type="Proteomes" id="UP000053647"/>
    </source>
</evidence>
<accession>A0A0C9T6B5</accession>
<reference evidence="3" key="2">
    <citation type="submission" date="2015-01" db="EMBL/GenBank/DDBJ databases">
        <title>Evolutionary Origins and Diversification of the Mycorrhizal Mutualists.</title>
        <authorList>
            <consortium name="DOE Joint Genome Institute"/>
            <consortium name="Mycorrhizal Genomics Consortium"/>
            <person name="Kohler A."/>
            <person name="Kuo A."/>
            <person name="Nagy L.G."/>
            <person name="Floudas D."/>
            <person name="Copeland A."/>
            <person name="Barry K.W."/>
            <person name="Cichocki N."/>
            <person name="Veneault-Fourrey C."/>
            <person name="LaButti K."/>
            <person name="Lindquist E.A."/>
            <person name="Lipzen A."/>
            <person name="Lundell T."/>
            <person name="Morin E."/>
            <person name="Murat C."/>
            <person name="Riley R."/>
            <person name="Ohm R."/>
            <person name="Sun H."/>
            <person name="Tunlid A."/>
            <person name="Henrissat B."/>
            <person name="Grigoriev I.V."/>
            <person name="Hibbett D.S."/>
            <person name="Martin F."/>
        </authorList>
    </citation>
    <scope>NUCLEOTIDE SEQUENCE [LARGE SCALE GENOMIC DNA]</scope>
    <source>
        <strain evidence="3">ATCC 200175</strain>
    </source>
</reference>
<evidence type="ECO:0000256" key="1">
    <source>
        <dbReference type="SAM" id="MobiDB-lite"/>
    </source>
</evidence>
<dbReference type="AlphaFoldDB" id="A0A0C9T6B5"/>
<gene>
    <name evidence="2" type="ORF">PAXINDRAFT_15876</name>
</gene>
<organism evidence="2 3">
    <name type="scientific">Paxillus involutus ATCC 200175</name>
    <dbReference type="NCBI Taxonomy" id="664439"/>
    <lineage>
        <taxon>Eukaryota</taxon>
        <taxon>Fungi</taxon>
        <taxon>Dikarya</taxon>
        <taxon>Basidiomycota</taxon>
        <taxon>Agaricomycotina</taxon>
        <taxon>Agaricomycetes</taxon>
        <taxon>Agaricomycetidae</taxon>
        <taxon>Boletales</taxon>
        <taxon>Paxilineae</taxon>
        <taxon>Paxillaceae</taxon>
        <taxon>Paxillus</taxon>
    </lineage>
</organism>
<evidence type="ECO:0000313" key="2">
    <source>
        <dbReference type="EMBL" id="KIJ11245.1"/>
    </source>
</evidence>
<feature type="compositionally biased region" description="Polar residues" evidence="1">
    <location>
        <begin position="272"/>
        <end position="286"/>
    </location>
</feature>
<feature type="region of interest" description="Disordered" evidence="1">
    <location>
        <begin position="242"/>
        <end position="286"/>
    </location>
</feature>
<dbReference type="Proteomes" id="UP000053647">
    <property type="component" value="Unassembled WGS sequence"/>
</dbReference>
<sequence>MSSQPPDSGPNAPRVAAALDILSKVQNSALAFSTCKFLAFSAPKAVPTTPHHHAEVQAQSQTAPSESLCPAASNITDAYPPETQALPASSSLSGSPPAAHTTLPHRPHDLPIVRVFGGGTHAEGADAASMSPSTSLVPASTIDIHPPKTQAPTPPSNTLPASPSLDGSAPATTPRTPRDLPVVRVFSGGTCAEGVDSASTLPSTAAPASNTPSKWPFVQGVLRGPTRKDFVRGPASKFCTASPYLHEEPVPTTTSPDSETRGTEARSLETLPENQPLVNPSENWPC</sequence>
<feature type="region of interest" description="Disordered" evidence="1">
    <location>
        <begin position="123"/>
        <end position="181"/>
    </location>
</feature>
<keyword evidence="3" id="KW-1185">Reference proteome</keyword>